<evidence type="ECO:0000313" key="2">
    <source>
        <dbReference type="Proteomes" id="UP000018817"/>
    </source>
</evidence>
<dbReference type="VEuPathDB" id="FungiDB:PPTG_15485"/>
<reference evidence="1 2" key="2">
    <citation type="submission" date="2013-11" db="EMBL/GenBank/DDBJ databases">
        <title>The Genome Sequence of Phytophthora parasitica INRA-310.</title>
        <authorList>
            <consortium name="The Broad Institute Genomics Platform"/>
            <person name="Russ C."/>
            <person name="Tyler B."/>
            <person name="Panabieres F."/>
            <person name="Shan W."/>
            <person name="Tripathy S."/>
            <person name="Grunwald N."/>
            <person name="Machado M."/>
            <person name="Johnson C.S."/>
            <person name="Arredondo F."/>
            <person name="Hong C."/>
            <person name="Coffey M."/>
            <person name="Young S.K."/>
            <person name="Zeng Q."/>
            <person name="Gargeya S."/>
            <person name="Fitzgerald M."/>
            <person name="Abouelleil A."/>
            <person name="Alvarado L."/>
            <person name="Chapman S.B."/>
            <person name="Gainer-Dewar J."/>
            <person name="Goldberg J."/>
            <person name="Griggs A."/>
            <person name="Gujja S."/>
            <person name="Hansen M."/>
            <person name="Howarth C."/>
            <person name="Imamovic A."/>
            <person name="Ireland A."/>
            <person name="Larimer J."/>
            <person name="McCowan C."/>
            <person name="Murphy C."/>
            <person name="Pearson M."/>
            <person name="Poon T.W."/>
            <person name="Priest M."/>
            <person name="Roberts A."/>
            <person name="Saif S."/>
            <person name="Shea T."/>
            <person name="Sykes S."/>
            <person name="Wortman J."/>
            <person name="Nusbaum C."/>
            <person name="Birren B."/>
        </authorList>
    </citation>
    <scope>NUCLEOTIDE SEQUENCE [LARGE SCALE GENOMIC DNA]</scope>
    <source>
        <strain evidence="1 2">INRA-310</strain>
    </source>
</reference>
<dbReference type="EMBL" id="KI669615">
    <property type="protein sequence ID" value="ETN02730.1"/>
    <property type="molecule type" value="Genomic_DNA"/>
</dbReference>
<protein>
    <submittedName>
        <fullName evidence="1">Uncharacterized protein</fullName>
    </submittedName>
</protein>
<dbReference type="GeneID" id="20184647"/>
<reference evidence="2" key="1">
    <citation type="submission" date="2011-12" db="EMBL/GenBank/DDBJ databases">
        <authorList>
            <consortium name="The Broad Institute Genome Sequencing Platform"/>
            <person name="Russ C."/>
            <person name="Tyler B."/>
            <person name="Panabieres F."/>
            <person name="Shan W."/>
            <person name="Tripathy S."/>
            <person name="Grunwald N."/>
            <person name="Machado M."/>
            <person name="Young S.K."/>
            <person name="Zeng Q."/>
            <person name="Gargeya S."/>
            <person name="Fitzgerald M."/>
            <person name="Haas B."/>
            <person name="Abouelleil A."/>
            <person name="Alvarado L."/>
            <person name="Arachchi H.M."/>
            <person name="Berlin A."/>
            <person name="Chapman S.B."/>
            <person name="Gearin G."/>
            <person name="Goldberg J."/>
            <person name="Griggs A."/>
            <person name="Gujja S."/>
            <person name="Hansen M."/>
            <person name="Heiman D."/>
            <person name="Howarth C."/>
            <person name="Larimer J."/>
            <person name="Lui A."/>
            <person name="MacDonald P.J.P."/>
            <person name="McCowen C."/>
            <person name="Montmayeur A."/>
            <person name="Murphy C."/>
            <person name="Neiman D."/>
            <person name="Pearson M."/>
            <person name="Priest M."/>
            <person name="Roberts A."/>
            <person name="Saif S."/>
            <person name="Shea T."/>
            <person name="Sisk P."/>
            <person name="Stolte C."/>
            <person name="Sykes S."/>
            <person name="Wortman J."/>
            <person name="Nusbaum C."/>
            <person name="Birren B."/>
        </authorList>
    </citation>
    <scope>NUCLEOTIDE SEQUENCE [LARGE SCALE GENOMIC DNA]</scope>
    <source>
        <strain evidence="2">INRA-310</strain>
    </source>
</reference>
<gene>
    <name evidence="1" type="ORF">PPTG_15485</name>
</gene>
<organism evidence="1 2">
    <name type="scientific">Phytophthora nicotianae (strain INRA-310)</name>
    <name type="common">Phytophthora parasitica</name>
    <dbReference type="NCBI Taxonomy" id="761204"/>
    <lineage>
        <taxon>Eukaryota</taxon>
        <taxon>Sar</taxon>
        <taxon>Stramenopiles</taxon>
        <taxon>Oomycota</taxon>
        <taxon>Peronosporomycetes</taxon>
        <taxon>Peronosporales</taxon>
        <taxon>Peronosporaceae</taxon>
        <taxon>Phytophthora</taxon>
    </lineage>
</organism>
<dbReference type="OrthoDB" id="167258at2759"/>
<evidence type="ECO:0000313" key="1">
    <source>
        <dbReference type="EMBL" id="ETN02730.1"/>
    </source>
</evidence>
<accession>W2PRU1</accession>
<dbReference type="RefSeq" id="XP_008911945.1">
    <property type="nucleotide sequence ID" value="XM_008913697.1"/>
</dbReference>
<sequence length="151" mass="16774">MEKARTVLYYKSVPTKWWAEAVSTAVYLINRSTNASHTDITPAMGNRPMLTNVVQTNLRIYTMVTVKLLRHGGSGDEENSSADGLVLRSFSYLKEFGEWKTPTLPEKRNLAAASIGSHRGRFDLTSQDGSVALELEVPTGTDAQTDYYLVK</sequence>
<name>W2PRU1_PHYN3</name>
<proteinExistence type="predicted"/>
<dbReference type="AlphaFoldDB" id="W2PRU1"/>
<dbReference type="Proteomes" id="UP000018817">
    <property type="component" value="Unassembled WGS sequence"/>
</dbReference>